<reference evidence="2 3" key="1">
    <citation type="submission" date="2013-03" db="EMBL/GenBank/DDBJ databases">
        <title>The Genome Sequence of Capronia epimyces CBS 606.96.</title>
        <authorList>
            <consortium name="The Broad Institute Genomics Platform"/>
            <person name="Cuomo C."/>
            <person name="de Hoog S."/>
            <person name="Gorbushina A."/>
            <person name="Walker B."/>
            <person name="Young S.K."/>
            <person name="Zeng Q."/>
            <person name="Gargeya S."/>
            <person name="Fitzgerald M."/>
            <person name="Haas B."/>
            <person name="Abouelleil A."/>
            <person name="Allen A.W."/>
            <person name="Alvarado L."/>
            <person name="Arachchi H.M."/>
            <person name="Berlin A.M."/>
            <person name="Chapman S.B."/>
            <person name="Gainer-Dewar J."/>
            <person name="Goldberg J."/>
            <person name="Griggs A."/>
            <person name="Gujja S."/>
            <person name="Hansen M."/>
            <person name="Howarth C."/>
            <person name="Imamovic A."/>
            <person name="Ireland A."/>
            <person name="Larimer J."/>
            <person name="McCowan C."/>
            <person name="Murphy C."/>
            <person name="Pearson M."/>
            <person name="Poon T.W."/>
            <person name="Priest M."/>
            <person name="Roberts A."/>
            <person name="Saif S."/>
            <person name="Shea T."/>
            <person name="Sisk P."/>
            <person name="Sykes S."/>
            <person name="Wortman J."/>
            <person name="Nusbaum C."/>
            <person name="Birren B."/>
        </authorList>
    </citation>
    <scope>NUCLEOTIDE SEQUENCE [LARGE SCALE GENOMIC DNA]</scope>
    <source>
        <strain evidence="2 3">CBS 606.96</strain>
    </source>
</reference>
<feature type="non-terminal residue" evidence="2">
    <location>
        <position position="114"/>
    </location>
</feature>
<name>W9YA51_9EURO</name>
<dbReference type="HOGENOM" id="CLU_120071_0_0_1"/>
<keyword evidence="3" id="KW-1185">Reference proteome</keyword>
<dbReference type="Proteomes" id="UP000019478">
    <property type="component" value="Unassembled WGS sequence"/>
</dbReference>
<accession>W9YA51</accession>
<evidence type="ECO:0000313" key="3">
    <source>
        <dbReference type="Proteomes" id="UP000019478"/>
    </source>
</evidence>
<protein>
    <submittedName>
        <fullName evidence="2">Uncharacterized protein</fullName>
    </submittedName>
</protein>
<comment type="caution">
    <text evidence="2">The sequence shown here is derived from an EMBL/GenBank/DDBJ whole genome shotgun (WGS) entry which is preliminary data.</text>
</comment>
<dbReference type="OrthoDB" id="4142992at2759"/>
<gene>
    <name evidence="2" type="ORF">A1O3_02425</name>
</gene>
<feature type="compositionally biased region" description="Polar residues" evidence="1">
    <location>
        <begin position="104"/>
        <end position="114"/>
    </location>
</feature>
<dbReference type="AlphaFoldDB" id="W9YA51"/>
<evidence type="ECO:0000256" key="1">
    <source>
        <dbReference type="SAM" id="MobiDB-lite"/>
    </source>
</evidence>
<feature type="region of interest" description="Disordered" evidence="1">
    <location>
        <begin position="77"/>
        <end position="114"/>
    </location>
</feature>
<dbReference type="RefSeq" id="XP_007730755.1">
    <property type="nucleotide sequence ID" value="XM_007732565.1"/>
</dbReference>
<dbReference type="EMBL" id="AMGY01000002">
    <property type="protein sequence ID" value="EXJ89358.1"/>
    <property type="molecule type" value="Genomic_DNA"/>
</dbReference>
<sequence>MCQVESHKSQTCGHKWATIVKHCHEGAGFSENSVHAFTRARTGLFQPKYIPAPAGSCPNCDKKGDYDANETRMILGRKDKESRGTLGNGYTMTDGYGKPLPVSGSYSQSRPDGY</sequence>
<dbReference type="GeneID" id="19166555"/>
<evidence type="ECO:0000313" key="2">
    <source>
        <dbReference type="EMBL" id="EXJ89358.1"/>
    </source>
</evidence>
<proteinExistence type="predicted"/>
<organism evidence="2 3">
    <name type="scientific">Capronia epimyces CBS 606.96</name>
    <dbReference type="NCBI Taxonomy" id="1182542"/>
    <lineage>
        <taxon>Eukaryota</taxon>
        <taxon>Fungi</taxon>
        <taxon>Dikarya</taxon>
        <taxon>Ascomycota</taxon>
        <taxon>Pezizomycotina</taxon>
        <taxon>Eurotiomycetes</taxon>
        <taxon>Chaetothyriomycetidae</taxon>
        <taxon>Chaetothyriales</taxon>
        <taxon>Herpotrichiellaceae</taxon>
        <taxon>Capronia</taxon>
    </lineage>
</organism>